<feature type="chain" id="PRO_5028820156" description="DUF3078 domain-containing protein" evidence="1">
    <location>
        <begin position="20"/>
        <end position="342"/>
    </location>
</feature>
<organism evidence="2 3">
    <name type="scientific">Capnocytophaga granulosa</name>
    <dbReference type="NCBI Taxonomy" id="45242"/>
    <lineage>
        <taxon>Bacteria</taxon>
        <taxon>Pseudomonadati</taxon>
        <taxon>Bacteroidota</taxon>
        <taxon>Flavobacteriia</taxon>
        <taxon>Flavobacteriales</taxon>
        <taxon>Flavobacteriaceae</taxon>
        <taxon>Capnocytophaga</taxon>
    </lineage>
</organism>
<dbReference type="GeneID" id="85017536"/>
<reference evidence="2 3" key="1">
    <citation type="submission" date="2016-10" db="EMBL/GenBank/DDBJ databases">
        <authorList>
            <person name="Varghese N."/>
            <person name="Submissions S."/>
        </authorList>
    </citation>
    <scope>NUCLEOTIDE SEQUENCE [LARGE SCALE GENOMIC DNA]</scope>
    <source>
        <strain evidence="2 3">DSM 11449</strain>
    </source>
</reference>
<dbReference type="Pfam" id="PF11276">
    <property type="entry name" value="DUF3078"/>
    <property type="match status" value="1"/>
</dbReference>
<proteinExistence type="predicted"/>
<dbReference type="InterPro" id="IPR021428">
    <property type="entry name" value="DUF3078"/>
</dbReference>
<protein>
    <recommendedName>
        <fullName evidence="4">DUF3078 domain-containing protein</fullName>
    </recommendedName>
</protein>
<evidence type="ECO:0000256" key="1">
    <source>
        <dbReference type="SAM" id="SignalP"/>
    </source>
</evidence>
<evidence type="ECO:0008006" key="4">
    <source>
        <dbReference type="Google" id="ProtNLM"/>
    </source>
</evidence>
<evidence type="ECO:0000313" key="2">
    <source>
        <dbReference type="EMBL" id="SDW24463.1"/>
    </source>
</evidence>
<feature type="signal peptide" evidence="1">
    <location>
        <begin position="1"/>
        <end position="19"/>
    </location>
</feature>
<keyword evidence="1" id="KW-0732">Signal</keyword>
<dbReference type="OrthoDB" id="1495718at2"/>
<comment type="caution">
    <text evidence="2">The sequence shown here is derived from an EMBL/GenBank/DDBJ whole genome shotgun (WGS) entry which is preliminary data.</text>
</comment>
<name>A0A1H2RYC0_9FLAO</name>
<dbReference type="AlphaFoldDB" id="A0A1H2RYC0"/>
<accession>A0A1H2RYC0</accession>
<evidence type="ECO:0000313" key="3">
    <source>
        <dbReference type="Proteomes" id="UP000182771"/>
    </source>
</evidence>
<keyword evidence="3" id="KW-1185">Reference proteome</keyword>
<dbReference type="EMBL" id="FNND01000001">
    <property type="protein sequence ID" value="SDW24463.1"/>
    <property type="molecule type" value="Genomic_DNA"/>
</dbReference>
<dbReference type="Proteomes" id="UP000182771">
    <property type="component" value="Unassembled WGS sequence"/>
</dbReference>
<gene>
    <name evidence="2" type="ORF">SAMN05444420_101610</name>
</gene>
<dbReference type="RefSeq" id="WP_016419853.1">
    <property type="nucleotide sequence ID" value="NZ_FNND01000001.1"/>
</dbReference>
<sequence>MKKLLLSIIILSFALPLQAQVRKVRPRIMPPIIQVKEVDFSKNELSYTFEKLKLQNERWYKFNSVGLNMSEVAYSNWNAGGVNSITFLADVKFRRRYLVKNYFWDNELVANYGINAQKGESLRKTDDQVTFTSSYGYRTGFRDWYYSAKLTFNTQFSDGYDDPREADDEPISRFMAPGYLYISIGAEYAPQNGKTALFVSPLTLKSTFVMDQKLADKGSFGLPIAEYDNTGRLIKHSPRSLTRVGFLVSGKHEMDIYENVKMTNQASLYTQYDKSFGNIDIDWQMSIDMKINSFLQARIGTHLKYDDDIKFKEEILPNGAKHLYSPRVQFKQILGIGIKYTF</sequence>